<sequence length="314" mass="35137">MAFDLGEGSTGICICNPSTQEVKPIMGKTCEGYNLSPLETMLNDLSDGSGTSTNTGVLAGWYEPNNLFSPQVLNGTTMTVLEMRKLLNQLATDHRVEYYVFGFNADKRRLNDREKFAFIRKQLRDLEEEGGLGTKFFTFVNEFGTTKLAEKFCVDRFPEVFNCKLFLEMHPEVKDRMKADERYRDSNGEIDLNGKFFKRDLKKLRKRLLDSNAACRFSWEYITRDATSNLVMGDGGLMVQKMIEYAEEFGYHLSPSPIPVEPIPIPRGGGFRGGFRGGGYRGGFRGGGFRGGGFRGGFRGGGFRGGFRGRGRGV</sequence>
<reference evidence="1" key="2">
    <citation type="submission" date="2023-06" db="EMBL/GenBank/DDBJ databases">
        <authorList>
            <person name="Swenson N.G."/>
            <person name="Wegrzyn J.L."/>
            <person name="Mcevoy S.L."/>
        </authorList>
    </citation>
    <scope>NUCLEOTIDE SEQUENCE</scope>
    <source>
        <strain evidence="1">NS2018</strain>
        <tissue evidence="1">Leaf</tissue>
    </source>
</reference>
<reference evidence="1" key="1">
    <citation type="journal article" date="2022" name="Plant J.">
        <title>Strategies of tolerance reflected in two North American maple genomes.</title>
        <authorList>
            <person name="McEvoy S.L."/>
            <person name="Sezen U.U."/>
            <person name="Trouern-Trend A."/>
            <person name="McMahon S.M."/>
            <person name="Schaberg P.G."/>
            <person name="Yang J."/>
            <person name="Wegrzyn J.L."/>
            <person name="Swenson N.G."/>
        </authorList>
    </citation>
    <scope>NUCLEOTIDE SEQUENCE</scope>
    <source>
        <strain evidence="1">NS2018</strain>
    </source>
</reference>
<evidence type="ECO:0000313" key="1">
    <source>
        <dbReference type="EMBL" id="KAK0579438.1"/>
    </source>
</evidence>
<dbReference type="AlphaFoldDB" id="A0AA39RT41"/>
<keyword evidence="2" id="KW-1185">Reference proteome</keyword>
<dbReference type="Proteomes" id="UP001168877">
    <property type="component" value="Unassembled WGS sequence"/>
</dbReference>
<evidence type="ECO:0000313" key="2">
    <source>
        <dbReference type="Proteomes" id="UP001168877"/>
    </source>
</evidence>
<accession>A0AA39RT41</accession>
<name>A0AA39RT41_ACESA</name>
<dbReference type="EMBL" id="JAUESC010000385">
    <property type="protein sequence ID" value="KAK0579438.1"/>
    <property type="molecule type" value="Genomic_DNA"/>
</dbReference>
<proteinExistence type="predicted"/>
<comment type="caution">
    <text evidence="1">The sequence shown here is derived from an EMBL/GenBank/DDBJ whole genome shotgun (WGS) entry which is preliminary data.</text>
</comment>
<protein>
    <submittedName>
        <fullName evidence="1">Uncharacterized protein</fullName>
    </submittedName>
</protein>
<gene>
    <name evidence="1" type="ORF">LWI29_026402</name>
</gene>
<organism evidence="1 2">
    <name type="scientific">Acer saccharum</name>
    <name type="common">Sugar maple</name>
    <dbReference type="NCBI Taxonomy" id="4024"/>
    <lineage>
        <taxon>Eukaryota</taxon>
        <taxon>Viridiplantae</taxon>
        <taxon>Streptophyta</taxon>
        <taxon>Embryophyta</taxon>
        <taxon>Tracheophyta</taxon>
        <taxon>Spermatophyta</taxon>
        <taxon>Magnoliopsida</taxon>
        <taxon>eudicotyledons</taxon>
        <taxon>Gunneridae</taxon>
        <taxon>Pentapetalae</taxon>
        <taxon>rosids</taxon>
        <taxon>malvids</taxon>
        <taxon>Sapindales</taxon>
        <taxon>Sapindaceae</taxon>
        <taxon>Hippocastanoideae</taxon>
        <taxon>Acereae</taxon>
        <taxon>Acer</taxon>
    </lineage>
</organism>